<accession>A0AAX2EW15</accession>
<dbReference type="Proteomes" id="UP000199173">
    <property type="component" value="Unassembled WGS sequence"/>
</dbReference>
<dbReference type="AlphaFoldDB" id="A0AAX2EW15"/>
<evidence type="ECO:0000313" key="2">
    <source>
        <dbReference type="EMBL" id="SFT98229.1"/>
    </source>
</evidence>
<evidence type="ECO:0000313" key="4">
    <source>
        <dbReference type="Proteomes" id="UP000199173"/>
    </source>
</evidence>
<reference evidence="3 4" key="1">
    <citation type="submission" date="2016-10" db="EMBL/GenBank/DDBJ databases">
        <authorList>
            <person name="Varghese N."/>
            <person name="Submissions S."/>
        </authorList>
    </citation>
    <scope>NUCLEOTIDE SEQUENCE [LARGE SCALE GENOMIC DNA]</scope>
    <source>
        <strain evidence="2 3">NFIX06</strain>
        <strain evidence="1 4">NFIX08</strain>
    </source>
</reference>
<keyword evidence="3" id="KW-1185">Reference proteome</keyword>
<name>A0AAX2EW15_9ENTR</name>
<dbReference type="EMBL" id="FOYJ01000009">
    <property type="protein sequence ID" value="SFR21882.1"/>
    <property type="molecule type" value="Genomic_DNA"/>
</dbReference>
<protein>
    <submittedName>
        <fullName evidence="1">Uncharacterized protein</fullName>
    </submittedName>
</protein>
<evidence type="ECO:0000313" key="3">
    <source>
        <dbReference type="Proteomes" id="UP000198760"/>
    </source>
</evidence>
<sequence length="51" mass="5959">MVTIKTSICDDIDPWYSRLLFVAACMNLSIFRRVEYSEPGDMFIMNMPSCF</sequence>
<evidence type="ECO:0000313" key="1">
    <source>
        <dbReference type="EMBL" id="SFR21882.1"/>
    </source>
</evidence>
<dbReference type="EMBL" id="FPAV01000008">
    <property type="protein sequence ID" value="SFT98229.1"/>
    <property type="molecule type" value="Genomic_DNA"/>
</dbReference>
<organism evidence="1 4">
    <name type="scientific">Kosakonia radicincitans</name>
    <dbReference type="NCBI Taxonomy" id="283686"/>
    <lineage>
        <taxon>Bacteria</taxon>
        <taxon>Pseudomonadati</taxon>
        <taxon>Pseudomonadota</taxon>
        <taxon>Gammaproteobacteria</taxon>
        <taxon>Enterobacterales</taxon>
        <taxon>Enterobacteriaceae</taxon>
        <taxon>Kosakonia</taxon>
    </lineage>
</organism>
<comment type="caution">
    <text evidence="1">The sequence shown here is derived from an EMBL/GenBank/DDBJ whole genome shotgun (WGS) entry which is preliminary data.</text>
</comment>
<gene>
    <name evidence="2" type="ORF">SAMN03159428_03157</name>
    <name evidence="1" type="ORF">SAMN03159514_03696</name>
</gene>
<proteinExistence type="predicted"/>
<dbReference type="Proteomes" id="UP000198760">
    <property type="component" value="Unassembled WGS sequence"/>
</dbReference>